<feature type="domain" description="Tripartite ATP-independent periplasmic transporters DctQ component" evidence="10">
    <location>
        <begin position="27"/>
        <end position="155"/>
    </location>
</feature>
<dbReference type="Proteomes" id="UP000427769">
    <property type="component" value="Chromosome"/>
</dbReference>
<evidence type="ECO:0000313" key="12">
    <source>
        <dbReference type="Proteomes" id="UP000427769"/>
    </source>
</evidence>
<keyword evidence="6 9" id="KW-1133">Transmembrane helix</keyword>
<organism evidence="11 12">
    <name type="scientific">Desulfosarcina widdelii</name>
    <dbReference type="NCBI Taxonomy" id="947919"/>
    <lineage>
        <taxon>Bacteria</taxon>
        <taxon>Pseudomonadati</taxon>
        <taxon>Thermodesulfobacteriota</taxon>
        <taxon>Desulfobacteria</taxon>
        <taxon>Desulfobacterales</taxon>
        <taxon>Desulfosarcinaceae</taxon>
        <taxon>Desulfosarcina</taxon>
    </lineage>
</organism>
<sequence>MIQKFNKIIIYSVTVLGRIGMFAIAGLMIIITVDTILRYFFNNAFLWTYDISTYLMVGFTYLAIAYTELREDHVTVDMFIVRFSKKTQLILNIINRLIMLGLSILITRQSWIRIIDSLQVGRVSSGPVGIPQVPVDITMFIGCLGLCFVLVVKLISYGSQLFGYKSVSGPKMF</sequence>
<dbReference type="OrthoDB" id="6363908at2"/>
<keyword evidence="2" id="KW-0813">Transport</keyword>
<protein>
    <recommendedName>
        <fullName evidence="10">Tripartite ATP-independent periplasmic transporters DctQ component domain-containing protein</fullName>
    </recommendedName>
</protein>
<keyword evidence="4" id="KW-0997">Cell inner membrane</keyword>
<keyword evidence="5 9" id="KW-0812">Transmembrane</keyword>
<evidence type="ECO:0000256" key="4">
    <source>
        <dbReference type="ARBA" id="ARBA00022519"/>
    </source>
</evidence>
<comment type="subcellular location">
    <subcellularLocation>
        <location evidence="1">Cell inner membrane</location>
        <topology evidence="1">Multi-pass membrane protein</topology>
    </subcellularLocation>
</comment>
<evidence type="ECO:0000256" key="9">
    <source>
        <dbReference type="SAM" id="Phobius"/>
    </source>
</evidence>
<dbReference type="GO" id="GO:0015740">
    <property type="term" value="P:C4-dicarboxylate transport"/>
    <property type="evidence" value="ECO:0007669"/>
    <property type="project" value="TreeGrafter"/>
</dbReference>
<evidence type="ECO:0000256" key="7">
    <source>
        <dbReference type="ARBA" id="ARBA00023136"/>
    </source>
</evidence>
<dbReference type="KEGG" id="dwd:DSCW_20310"/>
<evidence type="ECO:0000256" key="1">
    <source>
        <dbReference type="ARBA" id="ARBA00004429"/>
    </source>
</evidence>
<proteinExistence type="inferred from homology"/>
<keyword evidence="12" id="KW-1185">Reference proteome</keyword>
<dbReference type="InterPro" id="IPR007387">
    <property type="entry name" value="TRAP_DctQ"/>
</dbReference>
<gene>
    <name evidence="11" type="ORF">DSCW_20310</name>
</gene>
<evidence type="ECO:0000256" key="3">
    <source>
        <dbReference type="ARBA" id="ARBA00022475"/>
    </source>
</evidence>
<reference evidence="11 12" key="1">
    <citation type="submission" date="2019-11" db="EMBL/GenBank/DDBJ databases">
        <title>Comparative genomics of hydrocarbon-degrading Desulfosarcina strains.</title>
        <authorList>
            <person name="Watanabe M."/>
            <person name="Kojima H."/>
            <person name="Fukui M."/>
        </authorList>
    </citation>
    <scope>NUCLEOTIDE SEQUENCE [LARGE SCALE GENOMIC DNA]</scope>
    <source>
        <strain evidence="11 12">PP31</strain>
    </source>
</reference>
<comment type="similarity">
    <text evidence="8">Belongs to the TRAP transporter small permease family.</text>
</comment>
<dbReference type="InterPro" id="IPR055348">
    <property type="entry name" value="DctQ"/>
</dbReference>
<dbReference type="Pfam" id="PF04290">
    <property type="entry name" value="DctQ"/>
    <property type="match status" value="1"/>
</dbReference>
<feature type="transmembrane region" description="Helical" evidence="9">
    <location>
        <begin position="9"/>
        <end position="31"/>
    </location>
</feature>
<dbReference type="PANTHER" id="PTHR35011">
    <property type="entry name" value="2,3-DIKETO-L-GULONATE TRAP TRANSPORTER SMALL PERMEASE PROTEIN YIAM"/>
    <property type="match status" value="1"/>
</dbReference>
<evidence type="ECO:0000256" key="5">
    <source>
        <dbReference type="ARBA" id="ARBA00022692"/>
    </source>
</evidence>
<feature type="transmembrane region" description="Helical" evidence="9">
    <location>
        <begin position="89"/>
        <end position="107"/>
    </location>
</feature>
<evidence type="ECO:0000256" key="8">
    <source>
        <dbReference type="ARBA" id="ARBA00038436"/>
    </source>
</evidence>
<dbReference type="PANTHER" id="PTHR35011:SF2">
    <property type="entry name" value="2,3-DIKETO-L-GULONATE TRAP TRANSPORTER SMALL PERMEASE PROTEIN YIAM"/>
    <property type="match status" value="1"/>
</dbReference>
<evidence type="ECO:0000256" key="6">
    <source>
        <dbReference type="ARBA" id="ARBA00022989"/>
    </source>
</evidence>
<evidence type="ECO:0000256" key="2">
    <source>
        <dbReference type="ARBA" id="ARBA00022448"/>
    </source>
</evidence>
<accession>A0A5K7Z812</accession>
<dbReference type="RefSeq" id="WP_155303624.1">
    <property type="nucleotide sequence ID" value="NZ_AP021875.1"/>
</dbReference>
<name>A0A5K7Z812_9BACT</name>
<dbReference type="GO" id="GO:0005886">
    <property type="term" value="C:plasma membrane"/>
    <property type="evidence" value="ECO:0007669"/>
    <property type="project" value="UniProtKB-SubCell"/>
</dbReference>
<evidence type="ECO:0000259" key="10">
    <source>
        <dbReference type="Pfam" id="PF04290"/>
    </source>
</evidence>
<keyword evidence="3" id="KW-1003">Cell membrane</keyword>
<evidence type="ECO:0000313" key="11">
    <source>
        <dbReference type="EMBL" id="BBO74614.1"/>
    </source>
</evidence>
<keyword evidence="7 9" id="KW-0472">Membrane</keyword>
<dbReference type="AlphaFoldDB" id="A0A5K7Z812"/>
<feature type="transmembrane region" description="Helical" evidence="9">
    <location>
        <begin position="137"/>
        <end position="155"/>
    </location>
</feature>
<dbReference type="EMBL" id="AP021875">
    <property type="protein sequence ID" value="BBO74614.1"/>
    <property type="molecule type" value="Genomic_DNA"/>
</dbReference>
<dbReference type="GO" id="GO:0022857">
    <property type="term" value="F:transmembrane transporter activity"/>
    <property type="evidence" value="ECO:0007669"/>
    <property type="project" value="TreeGrafter"/>
</dbReference>
<feature type="transmembrane region" description="Helical" evidence="9">
    <location>
        <begin position="51"/>
        <end position="69"/>
    </location>
</feature>